<dbReference type="EMBL" id="MU267932">
    <property type="protein sequence ID" value="KAH7907164.1"/>
    <property type="molecule type" value="Genomic_DNA"/>
</dbReference>
<name>A0ACB8A145_9AGAM</name>
<proteinExistence type="predicted"/>
<gene>
    <name evidence="1" type="ORF">BJ138DRAFT_1129368</name>
</gene>
<accession>A0ACB8A145</accession>
<evidence type="ECO:0000313" key="2">
    <source>
        <dbReference type="Proteomes" id="UP000790377"/>
    </source>
</evidence>
<sequence>MPSILTPQFALLLPMSIAAIAFIDRLRKRNEVNPPLPPGPKPLPFVGNAFSIDTIEPWNTYEEWGALHGDLVYARLFNQNIIIVNSEKIAKELLEKRSNIYSGRPFIATIEPFGWTYNVGLIPYGDEWRLCRRMIHQNFRPEASLKFRPMQLRKVHQLLTNLLESPDDYFAHVCTFAAAVGMSSVYDYDAAPQNDPLVEVVDKALYLGLRIMTPERAMLLDRLPFLARLPLWFPGATISRDAATSRQLIDEMVEKPLQYVRDNMATGTAAPSLVLNLLQRHDVNSPQPELFDSALRKSSSTAFAASAETTSSSLLFCILALVLNPDIQEKAYAQIKAVVGTERLPNFEDSDSLPYIEGIVRESMRWQPVLPMGVMHATTADDAYEGFFIPKGSTIIANAWAMAHNEAIYPNAHEFRPEKWLDSDGQLTDAEPPTFTFGFGRRICPGRHAATASLWAAIASFLATFKFMKAQDAQGNDVDFVPTYVSGLTRHPNRFPLRVVPRNSDLTADKLANLVRASE</sequence>
<keyword evidence="2" id="KW-1185">Reference proteome</keyword>
<comment type="caution">
    <text evidence="1">The sequence shown here is derived from an EMBL/GenBank/DDBJ whole genome shotgun (WGS) entry which is preliminary data.</text>
</comment>
<protein>
    <submittedName>
        <fullName evidence="1">Cytochrome P450</fullName>
    </submittedName>
</protein>
<reference evidence="1" key="1">
    <citation type="journal article" date="2021" name="New Phytol.">
        <title>Evolutionary innovations through gain and loss of genes in the ectomycorrhizal Boletales.</title>
        <authorList>
            <person name="Wu G."/>
            <person name="Miyauchi S."/>
            <person name="Morin E."/>
            <person name="Kuo A."/>
            <person name="Drula E."/>
            <person name="Varga T."/>
            <person name="Kohler A."/>
            <person name="Feng B."/>
            <person name="Cao Y."/>
            <person name="Lipzen A."/>
            <person name="Daum C."/>
            <person name="Hundley H."/>
            <person name="Pangilinan J."/>
            <person name="Johnson J."/>
            <person name="Barry K."/>
            <person name="LaButti K."/>
            <person name="Ng V."/>
            <person name="Ahrendt S."/>
            <person name="Min B."/>
            <person name="Choi I.G."/>
            <person name="Park H."/>
            <person name="Plett J.M."/>
            <person name="Magnuson J."/>
            <person name="Spatafora J.W."/>
            <person name="Nagy L.G."/>
            <person name="Henrissat B."/>
            <person name="Grigoriev I.V."/>
            <person name="Yang Z.L."/>
            <person name="Xu J."/>
            <person name="Martin F.M."/>
        </authorList>
    </citation>
    <scope>NUCLEOTIDE SEQUENCE</scope>
    <source>
        <strain evidence="1">ATCC 28755</strain>
    </source>
</reference>
<organism evidence="1 2">
    <name type="scientific">Hygrophoropsis aurantiaca</name>
    <dbReference type="NCBI Taxonomy" id="72124"/>
    <lineage>
        <taxon>Eukaryota</taxon>
        <taxon>Fungi</taxon>
        <taxon>Dikarya</taxon>
        <taxon>Basidiomycota</taxon>
        <taxon>Agaricomycotina</taxon>
        <taxon>Agaricomycetes</taxon>
        <taxon>Agaricomycetidae</taxon>
        <taxon>Boletales</taxon>
        <taxon>Coniophorineae</taxon>
        <taxon>Hygrophoropsidaceae</taxon>
        <taxon>Hygrophoropsis</taxon>
    </lineage>
</organism>
<evidence type="ECO:0000313" key="1">
    <source>
        <dbReference type="EMBL" id="KAH7907164.1"/>
    </source>
</evidence>
<dbReference type="Proteomes" id="UP000790377">
    <property type="component" value="Unassembled WGS sequence"/>
</dbReference>